<organism evidence="2 3">
    <name type="scientific">Paenibacillus uliginis N3/975</name>
    <dbReference type="NCBI Taxonomy" id="1313296"/>
    <lineage>
        <taxon>Bacteria</taxon>
        <taxon>Bacillati</taxon>
        <taxon>Bacillota</taxon>
        <taxon>Bacilli</taxon>
        <taxon>Bacillales</taxon>
        <taxon>Paenibacillaceae</taxon>
        <taxon>Paenibacillus</taxon>
    </lineage>
</organism>
<keyword evidence="3" id="KW-1185">Reference proteome</keyword>
<protein>
    <submittedName>
        <fullName evidence="2">Methylase involved in ubiquinone/menaquinone biosynthesis</fullName>
    </submittedName>
</protein>
<dbReference type="SUPFAM" id="SSF53335">
    <property type="entry name" value="S-adenosyl-L-methionine-dependent methyltransferases"/>
    <property type="match status" value="1"/>
</dbReference>
<evidence type="ECO:0000259" key="1">
    <source>
        <dbReference type="Pfam" id="PF08241"/>
    </source>
</evidence>
<dbReference type="PANTHER" id="PTHR43861:SF1">
    <property type="entry name" value="TRANS-ACONITATE 2-METHYLTRANSFERASE"/>
    <property type="match status" value="1"/>
</dbReference>
<evidence type="ECO:0000313" key="2">
    <source>
        <dbReference type="EMBL" id="SMF86006.1"/>
    </source>
</evidence>
<dbReference type="STRING" id="1313296.SAMN05661091_3246"/>
<dbReference type="CDD" id="cd02440">
    <property type="entry name" value="AdoMet_MTases"/>
    <property type="match status" value="1"/>
</dbReference>
<feature type="domain" description="Methyltransferase type 11" evidence="1">
    <location>
        <begin position="43"/>
        <end position="134"/>
    </location>
</feature>
<dbReference type="Proteomes" id="UP000192940">
    <property type="component" value="Chromosome I"/>
</dbReference>
<accession>A0A1X7HHE6</accession>
<keyword evidence="2" id="KW-0808">Transferase</keyword>
<dbReference type="GO" id="GO:0008757">
    <property type="term" value="F:S-adenosylmethionine-dependent methyltransferase activity"/>
    <property type="evidence" value="ECO:0007669"/>
    <property type="project" value="InterPro"/>
</dbReference>
<gene>
    <name evidence="2" type="ORF">SAMN05661091_3246</name>
</gene>
<dbReference type="Pfam" id="PF08241">
    <property type="entry name" value="Methyltransf_11"/>
    <property type="match status" value="1"/>
</dbReference>
<proteinExistence type="predicted"/>
<dbReference type="PANTHER" id="PTHR43861">
    <property type="entry name" value="TRANS-ACONITATE 2-METHYLTRANSFERASE-RELATED"/>
    <property type="match status" value="1"/>
</dbReference>
<reference evidence="2 3" key="1">
    <citation type="submission" date="2017-04" db="EMBL/GenBank/DDBJ databases">
        <authorList>
            <person name="Afonso C.L."/>
            <person name="Miller P.J."/>
            <person name="Scott M.A."/>
            <person name="Spackman E."/>
            <person name="Goraichik I."/>
            <person name="Dimitrov K.M."/>
            <person name="Suarez D.L."/>
            <person name="Swayne D.E."/>
        </authorList>
    </citation>
    <scope>NUCLEOTIDE SEQUENCE [LARGE SCALE GENOMIC DNA]</scope>
    <source>
        <strain evidence="2 3">N3/975</strain>
    </source>
</reference>
<name>A0A1X7HHE6_9BACL</name>
<dbReference type="InterPro" id="IPR013216">
    <property type="entry name" value="Methyltransf_11"/>
</dbReference>
<dbReference type="AlphaFoldDB" id="A0A1X7HHE6"/>
<keyword evidence="2" id="KW-0489">Methyltransferase</keyword>
<evidence type="ECO:0000313" key="3">
    <source>
        <dbReference type="Proteomes" id="UP000192940"/>
    </source>
</evidence>
<sequence>MISFNTSFAPQLYHWFVRPKWFTKKYIHDHVQSRFTFNNKVVLDFGSGTGANCSMVQPIHYVGTDPDAKRIDYARRQYPNHTFHVLENGRLPVDNESVDYILIIAVLHHISSEQIASYMKEFKRILKPDGTIIVMEPCKCKKKPVCNWFMNLYDNGEYIRNEEEYIQFFRENEYNSHVINRFRKCFLYHELFFSATPKSLSQGGNKP</sequence>
<dbReference type="InterPro" id="IPR029063">
    <property type="entry name" value="SAM-dependent_MTases_sf"/>
</dbReference>
<dbReference type="GO" id="GO:0032259">
    <property type="term" value="P:methylation"/>
    <property type="evidence" value="ECO:0007669"/>
    <property type="project" value="UniProtKB-KW"/>
</dbReference>
<dbReference type="Gene3D" id="3.40.50.150">
    <property type="entry name" value="Vaccinia Virus protein VP39"/>
    <property type="match status" value="1"/>
</dbReference>
<dbReference type="EMBL" id="LT840184">
    <property type="protein sequence ID" value="SMF86006.1"/>
    <property type="molecule type" value="Genomic_DNA"/>
</dbReference>
<keyword evidence="2" id="KW-0830">Ubiquinone</keyword>